<reference evidence="1" key="1">
    <citation type="submission" date="2021-06" db="EMBL/GenBank/DDBJ databases">
        <authorList>
            <person name="Kallberg Y."/>
            <person name="Tangrot J."/>
            <person name="Rosling A."/>
        </authorList>
    </citation>
    <scope>NUCLEOTIDE SEQUENCE</scope>
    <source>
        <strain evidence="1">MA461A</strain>
    </source>
</reference>
<protein>
    <submittedName>
        <fullName evidence="1">18000_t:CDS:1</fullName>
    </submittedName>
</protein>
<comment type="caution">
    <text evidence="1">The sequence shown here is derived from an EMBL/GenBank/DDBJ whole genome shotgun (WGS) entry which is preliminary data.</text>
</comment>
<organism evidence="1 2">
    <name type="scientific">Racocetra persica</name>
    <dbReference type="NCBI Taxonomy" id="160502"/>
    <lineage>
        <taxon>Eukaryota</taxon>
        <taxon>Fungi</taxon>
        <taxon>Fungi incertae sedis</taxon>
        <taxon>Mucoromycota</taxon>
        <taxon>Glomeromycotina</taxon>
        <taxon>Glomeromycetes</taxon>
        <taxon>Diversisporales</taxon>
        <taxon>Gigasporaceae</taxon>
        <taxon>Racocetra</taxon>
    </lineage>
</organism>
<dbReference type="EMBL" id="CAJVQC010044537">
    <property type="protein sequence ID" value="CAG8779723.1"/>
    <property type="molecule type" value="Genomic_DNA"/>
</dbReference>
<name>A0ACA9R749_9GLOM</name>
<keyword evidence="2" id="KW-1185">Reference proteome</keyword>
<proteinExistence type="predicted"/>
<evidence type="ECO:0000313" key="2">
    <source>
        <dbReference type="Proteomes" id="UP000789920"/>
    </source>
</evidence>
<dbReference type="Proteomes" id="UP000789920">
    <property type="component" value="Unassembled WGS sequence"/>
</dbReference>
<sequence length="86" mass="10480">DTSLRSTAKKKRQYTLHGTFLYRKLQIGTGKRKYTFHWTFLYRKRRTGKKKVYISRDVLLSKPTNWIEESVHFTERSFIENYELDS</sequence>
<feature type="non-terminal residue" evidence="1">
    <location>
        <position position="86"/>
    </location>
</feature>
<feature type="non-terminal residue" evidence="1">
    <location>
        <position position="1"/>
    </location>
</feature>
<evidence type="ECO:0000313" key="1">
    <source>
        <dbReference type="EMBL" id="CAG8779723.1"/>
    </source>
</evidence>
<accession>A0ACA9R749</accession>
<gene>
    <name evidence="1" type="ORF">RPERSI_LOCUS17397</name>
</gene>